<reference evidence="1 2" key="1">
    <citation type="submission" date="2023-02" db="EMBL/GenBank/DDBJ databases">
        <title>LHISI_Scaffold_Assembly.</title>
        <authorList>
            <person name="Stuart O.P."/>
            <person name="Cleave R."/>
            <person name="Magrath M.J.L."/>
            <person name="Mikheyev A.S."/>
        </authorList>
    </citation>
    <scope>NUCLEOTIDE SEQUENCE [LARGE SCALE GENOMIC DNA]</scope>
    <source>
        <strain evidence="1">Daus_M_001</strain>
        <tissue evidence="1">Leg muscle</tissue>
    </source>
</reference>
<evidence type="ECO:0000313" key="1">
    <source>
        <dbReference type="EMBL" id="KAJ8890494.1"/>
    </source>
</evidence>
<proteinExistence type="predicted"/>
<organism evidence="1 2">
    <name type="scientific">Dryococelus australis</name>
    <dbReference type="NCBI Taxonomy" id="614101"/>
    <lineage>
        <taxon>Eukaryota</taxon>
        <taxon>Metazoa</taxon>
        <taxon>Ecdysozoa</taxon>
        <taxon>Arthropoda</taxon>
        <taxon>Hexapoda</taxon>
        <taxon>Insecta</taxon>
        <taxon>Pterygota</taxon>
        <taxon>Neoptera</taxon>
        <taxon>Polyneoptera</taxon>
        <taxon>Phasmatodea</taxon>
        <taxon>Verophasmatodea</taxon>
        <taxon>Anareolatae</taxon>
        <taxon>Phasmatidae</taxon>
        <taxon>Eurycanthinae</taxon>
        <taxon>Dryococelus</taxon>
    </lineage>
</organism>
<protein>
    <submittedName>
        <fullName evidence="1">Uncharacterized protein</fullName>
    </submittedName>
</protein>
<dbReference type="EMBL" id="JARBHB010000003">
    <property type="protein sequence ID" value="KAJ8890494.1"/>
    <property type="molecule type" value="Genomic_DNA"/>
</dbReference>
<comment type="caution">
    <text evidence="1">The sequence shown here is derived from an EMBL/GenBank/DDBJ whole genome shotgun (WGS) entry which is preliminary data.</text>
</comment>
<sequence>MVVNNLVNLERDENISKKAKANQLVVLYDETDKQGRCAFVGVLTFLKTADAKCCSRAILNKYNISFDNVLSLVSDSARYTNCDSVLSTQAQSASECSGKESSRTSIRNF</sequence>
<name>A0ABQ9I1J7_9NEOP</name>
<evidence type="ECO:0000313" key="2">
    <source>
        <dbReference type="Proteomes" id="UP001159363"/>
    </source>
</evidence>
<accession>A0ABQ9I1J7</accession>
<keyword evidence="2" id="KW-1185">Reference proteome</keyword>
<dbReference type="Proteomes" id="UP001159363">
    <property type="component" value="Chromosome 3"/>
</dbReference>
<gene>
    <name evidence="1" type="ORF">PR048_010003</name>
</gene>